<reference evidence="2" key="1">
    <citation type="submission" date="2023-03" db="EMBL/GenBank/DDBJ databases">
        <title>Massive genome expansion in bonnet fungi (Mycena s.s.) driven by repeated elements and novel gene families across ecological guilds.</title>
        <authorList>
            <consortium name="Lawrence Berkeley National Laboratory"/>
            <person name="Harder C.B."/>
            <person name="Miyauchi S."/>
            <person name="Viragh M."/>
            <person name="Kuo A."/>
            <person name="Thoen E."/>
            <person name="Andreopoulos B."/>
            <person name="Lu D."/>
            <person name="Skrede I."/>
            <person name="Drula E."/>
            <person name="Henrissat B."/>
            <person name="Morin E."/>
            <person name="Kohler A."/>
            <person name="Barry K."/>
            <person name="LaButti K."/>
            <person name="Morin E."/>
            <person name="Salamov A."/>
            <person name="Lipzen A."/>
            <person name="Mereny Z."/>
            <person name="Hegedus B."/>
            <person name="Baldrian P."/>
            <person name="Stursova M."/>
            <person name="Weitz H."/>
            <person name="Taylor A."/>
            <person name="Grigoriev I.V."/>
            <person name="Nagy L.G."/>
            <person name="Martin F."/>
            <person name="Kauserud H."/>
        </authorList>
    </citation>
    <scope>NUCLEOTIDE SEQUENCE</scope>
    <source>
        <strain evidence="2">9144</strain>
    </source>
</reference>
<keyword evidence="1" id="KW-0732">Signal</keyword>
<gene>
    <name evidence="2" type="ORF">GGX14DRAFT_106934</name>
</gene>
<evidence type="ECO:0000313" key="2">
    <source>
        <dbReference type="EMBL" id="KAJ7209641.1"/>
    </source>
</evidence>
<dbReference type="EMBL" id="JARJCW010000030">
    <property type="protein sequence ID" value="KAJ7209641.1"/>
    <property type="molecule type" value="Genomic_DNA"/>
</dbReference>
<feature type="chain" id="PRO_5042263268" description="Secreted protein" evidence="1">
    <location>
        <begin position="21"/>
        <end position="78"/>
    </location>
</feature>
<protein>
    <recommendedName>
        <fullName evidence="4">Secreted protein</fullName>
    </recommendedName>
</protein>
<sequence length="78" mass="8899">MKRVLTWSMILFSRLTCSKRTPGPVARSFLIMAMGYVLKPRESRDRFPDDRPYCTSCVCALYCASQGASLYIVINEIL</sequence>
<keyword evidence="3" id="KW-1185">Reference proteome</keyword>
<dbReference type="AlphaFoldDB" id="A0AAD6YH48"/>
<evidence type="ECO:0000313" key="3">
    <source>
        <dbReference type="Proteomes" id="UP001219525"/>
    </source>
</evidence>
<feature type="signal peptide" evidence="1">
    <location>
        <begin position="1"/>
        <end position="20"/>
    </location>
</feature>
<comment type="caution">
    <text evidence="2">The sequence shown here is derived from an EMBL/GenBank/DDBJ whole genome shotgun (WGS) entry which is preliminary data.</text>
</comment>
<organism evidence="2 3">
    <name type="scientific">Mycena pura</name>
    <dbReference type="NCBI Taxonomy" id="153505"/>
    <lineage>
        <taxon>Eukaryota</taxon>
        <taxon>Fungi</taxon>
        <taxon>Dikarya</taxon>
        <taxon>Basidiomycota</taxon>
        <taxon>Agaricomycotina</taxon>
        <taxon>Agaricomycetes</taxon>
        <taxon>Agaricomycetidae</taxon>
        <taxon>Agaricales</taxon>
        <taxon>Marasmiineae</taxon>
        <taxon>Mycenaceae</taxon>
        <taxon>Mycena</taxon>
    </lineage>
</organism>
<evidence type="ECO:0000256" key="1">
    <source>
        <dbReference type="SAM" id="SignalP"/>
    </source>
</evidence>
<accession>A0AAD6YH48</accession>
<evidence type="ECO:0008006" key="4">
    <source>
        <dbReference type="Google" id="ProtNLM"/>
    </source>
</evidence>
<dbReference type="Proteomes" id="UP001219525">
    <property type="component" value="Unassembled WGS sequence"/>
</dbReference>
<proteinExistence type="predicted"/>
<name>A0AAD6YH48_9AGAR</name>